<proteinExistence type="predicted"/>
<gene>
    <name evidence="1" type="ORF">H2198_005548</name>
</gene>
<reference evidence="1" key="1">
    <citation type="submission" date="2022-10" db="EMBL/GenBank/DDBJ databases">
        <title>Culturing micro-colonial fungi from biological soil crusts in the Mojave desert and describing Neophaeococcomyces mojavensis, and introducing the new genera and species Taxawa tesnikishii.</title>
        <authorList>
            <person name="Kurbessoian T."/>
            <person name="Stajich J.E."/>
        </authorList>
    </citation>
    <scope>NUCLEOTIDE SEQUENCE</scope>
    <source>
        <strain evidence="1">JES_112</strain>
    </source>
</reference>
<comment type="caution">
    <text evidence="1">The sequence shown here is derived from an EMBL/GenBank/DDBJ whole genome shotgun (WGS) entry which is preliminary data.</text>
</comment>
<protein>
    <submittedName>
        <fullName evidence="1">Uncharacterized protein</fullName>
    </submittedName>
</protein>
<sequence>MEKLLLSRQADDDREKVSKVHDSMGKADVMVYVQEEPKMSQDQQKLLHLRRTTSSLEETLAHVDEQLRQKNSALKDLNTYWESKTQDMKQKIETEIKNQFERAETTSQQQLQQRYRAAEARAQELEAKLRSSEQQDQKVHEAEVKAADALSKVELQRQEIQTYLQQLELLKGSNAGLTHTLEEGHNNALEQMKASHTAEIDEARRLLTFFKSNSERVSRKNQEAMAENRKLQQSLVVKTQQVEEQSSVISALRRRN</sequence>
<keyword evidence="2" id="KW-1185">Reference proteome</keyword>
<dbReference type="EMBL" id="JAPDRQ010000092">
    <property type="protein sequence ID" value="KAJ9655650.1"/>
    <property type="molecule type" value="Genomic_DNA"/>
</dbReference>
<evidence type="ECO:0000313" key="2">
    <source>
        <dbReference type="Proteomes" id="UP001172386"/>
    </source>
</evidence>
<accession>A0ACC3A5M4</accession>
<organism evidence="1 2">
    <name type="scientific">Neophaeococcomyces mojaviensis</name>
    <dbReference type="NCBI Taxonomy" id="3383035"/>
    <lineage>
        <taxon>Eukaryota</taxon>
        <taxon>Fungi</taxon>
        <taxon>Dikarya</taxon>
        <taxon>Ascomycota</taxon>
        <taxon>Pezizomycotina</taxon>
        <taxon>Eurotiomycetes</taxon>
        <taxon>Chaetothyriomycetidae</taxon>
        <taxon>Chaetothyriales</taxon>
        <taxon>Chaetothyriales incertae sedis</taxon>
        <taxon>Neophaeococcomyces</taxon>
    </lineage>
</organism>
<dbReference type="Proteomes" id="UP001172386">
    <property type="component" value="Unassembled WGS sequence"/>
</dbReference>
<name>A0ACC3A5M4_9EURO</name>
<evidence type="ECO:0000313" key="1">
    <source>
        <dbReference type="EMBL" id="KAJ9655650.1"/>
    </source>
</evidence>